<evidence type="ECO:0000313" key="1">
    <source>
        <dbReference type="EMBL" id="CZR66502.1"/>
    </source>
</evidence>
<gene>
    <name evidence="1" type="ORF">PAC_16403</name>
</gene>
<protein>
    <submittedName>
        <fullName evidence="1">Uncharacterized protein</fullName>
    </submittedName>
</protein>
<keyword evidence="2" id="KW-1185">Reference proteome</keyword>
<dbReference type="OrthoDB" id="2130169at2759"/>
<evidence type="ECO:0000313" key="2">
    <source>
        <dbReference type="Proteomes" id="UP000184330"/>
    </source>
</evidence>
<dbReference type="AlphaFoldDB" id="A0A1L7XN94"/>
<dbReference type="STRING" id="576137.A0A1L7XN94"/>
<dbReference type="Proteomes" id="UP000184330">
    <property type="component" value="Unassembled WGS sequence"/>
</dbReference>
<reference evidence="1 2" key="1">
    <citation type="submission" date="2016-03" db="EMBL/GenBank/DDBJ databases">
        <authorList>
            <person name="Ploux O."/>
        </authorList>
    </citation>
    <scope>NUCLEOTIDE SEQUENCE [LARGE SCALE GENOMIC DNA]</scope>
    <source>
        <strain evidence="1 2">UAMH 11012</strain>
    </source>
</reference>
<accession>A0A1L7XN94</accession>
<sequence length="228" mass="25179">MAPKIVLFTVLLRNIPQGLKEKYPNMKIVEGDFDNTALISATAAENDIAIREFSPISSLQTLSMDLTTTAIPNTNLQSKAHIAGRLHTATPSSPRSLIRLGGTGAIADWAHPTYHRETNPKIWSAISDITITALPDTALYRNIEKIVQDAAAEHGDCLKCVIICSCGVYGQGRDLGKKQSSLVSLYYCQGMTALSKAVRQGRHHVYTSLALRLVFDLPIMRRSRRRYK</sequence>
<dbReference type="EMBL" id="FJOG01000037">
    <property type="protein sequence ID" value="CZR66502.1"/>
    <property type="molecule type" value="Genomic_DNA"/>
</dbReference>
<organism evidence="1 2">
    <name type="scientific">Phialocephala subalpina</name>
    <dbReference type="NCBI Taxonomy" id="576137"/>
    <lineage>
        <taxon>Eukaryota</taxon>
        <taxon>Fungi</taxon>
        <taxon>Dikarya</taxon>
        <taxon>Ascomycota</taxon>
        <taxon>Pezizomycotina</taxon>
        <taxon>Leotiomycetes</taxon>
        <taxon>Helotiales</taxon>
        <taxon>Mollisiaceae</taxon>
        <taxon>Phialocephala</taxon>
        <taxon>Phialocephala fortinii species complex</taxon>
    </lineage>
</organism>
<name>A0A1L7XN94_9HELO</name>
<proteinExistence type="predicted"/>